<gene>
    <name evidence="3" type="ORF">DY000_02044566</name>
</gene>
<name>A0ABQ7EV69_BRACR</name>
<dbReference type="InterPro" id="IPR002156">
    <property type="entry name" value="RNaseH_domain"/>
</dbReference>
<dbReference type="Proteomes" id="UP000266723">
    <property type="component" value="Unassembled WGS sequence"/>
</dbReference>
<keyword evidence="4" id="KW-1185">Reference proteome</keyword>
<evidence type="ECO:0000313" key="4">
    <source>
        <dbReference type="Proteomes" id="UP000266723"/>
    </source>
</evidence>
<evidence type="ECO:0000313" key="3">
    <source>
        <dbReference type="EMBL" id="KAF3607301.1"/>
    </source>
</evidence>
<organism evidence="3 4">
    <name type="scientific">Brassica cretica</name>
    <name type="common">Mustard</name>
    <dbReference type="NCBI Taxonomy" id="69181"/>
    <lineage>
        <taxon>Eukaryota</taxon>
        <taxon>Viridiplantae</taxon>
        <taxon>Streptophyta</taxon>
        <taxon>Embryophyta</taxon>
        <taxon>Tracheophyta</taxon>
        <taxon>Spermatophyta</taxon>
        <taxon>Magnoliopsida</taxon>
        <taxon>eudicotyledons</taxon>
        <taxon>Gunneridae</taxon>
        <taxon>Pentapetalae</taxon>
        <taxon>rosids</taxon>
        <taxon>malvids</taxon>
        <taxon>Brassicales</taxon>
        <taxon>Brassicaceae</taxon>
        <taxon>Brassiceae</taxon>
        <taxon>Brassica</taxon>
    </lineage>
</organism>
<protein>
    <recommendedName>
        <fullName evidence="2">RNase H type-1 domain-containing protein</fullName>
    </recommendedName>
</protein>
<dbReference type="Pfam" id="PF13456">
    <property type="entry name" value="RVT_3"/>
    <property type="match status" value="1"/>
</dbReference>
<dbReference type="InterPro" id="IPR036397">
    <property type="entry name" value="RNaseH_sf"/>
</dbReference>
<dbReference type="InterPro" id="IPR012337">
    <property type="entry name" value="RNaseH-like_sf"/>
</dbReference>
<keyword evidence="1" id="KW-0812">Transmembrane</keyword>
<dbReference type="Gene3D" id="3.30.420.10">
    <property type="entry name" value="Ribonuclease H-like superfamily/Ribonuclease H"/>
    <property type="match status" value="1"/>
</dbReference>
<sequence length="129" mass="15054">MRPVRKRWTPPQNGWLKCNIDGSYVDSFTPSTAGWVIRDSNGYYLVAGQAKGNKVHIMLSAILLVYIAMQFCSSKGYKKIIFEGDNKKIIDILTKERLHFDVHNWIREMILCFIFMLYFANAYNSLYED</sequence>
<keyword evidence="1" id="KW-1133">Transmembrane helix</keyword>
<dbReference type="CDD" id="cd06222">
    <property type="entry name" value="RNase_H_like"/>
    <property type="match status" value="1"/>
</dbReference>
<comment type="caution">
    <text evidence="3">The sequence shown here is derived from an EMBL/GenBank/DDBJ whole genome shotgun (WGS) entry which is preliminary data.</text>
</comment>
<evidence type="ECO:0000259" key="2">
    <source>
        <dbReference type="Pfam" id="PF13456"/>
    </source>
</evidence>
<dbReference type="InterPro" id="IPR052929">
    <property type="entry name" value="RNase_H-like_EbsB-rel"/>
</dbReference>
<accession>A0ABQ7EV69</accession>
<proteinExistence type="predicted"/>
<evidence type="ECO:0000256" key="1">
    <source>
        <dbReference type="SAM" id="Phobius"/>
    </source>
</evidence>
<reference evidence="3 4" key="1">
    <citation type="journal article" date="2020" name="BMC Genomics">
        <title>Intraspecific diversification of the crop wild relative Brassica cretica Lam. using demographic model selection.</title>
        <authorList>
            <person name="Kioukis A."/>
            <person name="Michalopoulou V.A."/>
            <person name="Briers L."/>
            <person name="Pirintsos S."/>
            <person name="Studholme D.J."/>
            <person name="Pavlidis P."/>
            <person name="Sarris P.F."/>
        </authorList>
    </citation>
    <scope>NUCLEOTIDE SEQUENCE [LARGE SCALE GENOMIC DNA]</scope>
    <source>
        <strain evidence="4">cv. PFS-1207/04</strain>
    </source>
</reference>
<keyword evidence="1" id="KW-0472">Membrane</keyword>
<dbReference type="EMBL" id="QGKV02000297">
    <property type="protein sequence ID" value="KAF3607301.1"/>
    <property type="molecule type" value="Genomic_DNA"/>
</dbReference>
<dbReference type="PANTHER" id="PTHR47074:SF78">
    <property type="entry name" value="GB|AAF30348.1-RELATED"/>
    <property type="match status" value="1"/>
</dbReference>
<dbReference type="PANTHER" id="PTHR47074">
    <property type="entry name" value="BNAC02G40300D PROTEIN"/>
    <property type="match status" value="1"/>
</dbReference>
<dbReference type="SUPFAM" id="SSF53098">
    <property type="entry name" value="Ribonuclease H-like"/>
    <property type="match status" value="1"/>
</dbReference>
<feature type="transmembrane region" description="Helical" evidence="1">
    <location>
        <begin position="105"/>
        <end position="123"/>
    </location>
</feature>
<feature type="domain" description="RNase H type-1" evidence="2">
    <location>
        <begin position="19"/>
        <end position="109"/>
    </location>
</feature>
<dbReference type="InterPro" id="IPR044730">
    <property type="entry name" value="RNase_H-like_dom_plant"/>
</dbReference>
<feature type="transmembrane region" description="Helical" evidence="1">
    <location>
        <begin position="55"/>
        <end position="72"/>
    </location>
</feature>